<name>A0A9W6DGW8_9FIRM</name>
<evidence type="ECO:0000313" key="1">
    <source>
        <dbReference type="EMBL" id="GKX30962.1"/>
    </source>
</evidence>
<comment type="caution">
    <text evidence="1">The sequence shown here is derived from an EMBL/GenBank/DDBJ whole genome shotgun (WGS) entry which is preliminary data.</text>
</comment>
<sequence length="64" mass="7829">MPSIITYLLDIIQYQNQQISWLLLFISKFIPLKQWAFDDAHSPKYQKFKTDKLPIIKRFVKQDW</sequence>
<proteinExistence type="predicted"/>
<dbReference type="AlphaFoldDB" id="A0A9W6DGW8"/>
<gene>
    <name evidence="1" type="ORF">SH1V18_34420</name>
</gene>
<evidence type="ECO:0000313" key="2">
    <source>
        <dbReference type="Proteomes" id="UP001144256"/>
    </source>
</evidence>
<dbReference type="EMBL" id="BRLB01000013">
    <property type="protein sequence ID" value="GKX30962.1"/>
    <property type="molecule type" value="Genomic_DNA"/>
</dbReference>
<dbReference type="Proteomes" id="UP001144256">
    <property type="component" value="Unassembled WGS sequence"/>
</dbReference>
<organism evidence="1 2">
    <name type="scientific">Vallitalea longa</name>
    <dbReference type="NCBI Taxonomy" id="2936439"/>
    <lineage>
        <taxon>Bacteria</taxon>
        <taxon>Bacillati</taxon>
        <taxon>Bacillota</taxon>
        <taxon>Clostridia</taxon>
        <taxon>Lachnospirales</taxon>
        <taxon>Vallitaleaceae</taxon>
        <taxon>Vallitalea</taxon>
    </lineage>
</organism>
<reference evidence="1" key="1">
    <citation type="submission" date="2022-06" db="EMBL/GenBank/DDBJ databases">
        <title>Vallitalea longa sp. nov., an anaerobic bacterium isolated from marine sediment.</title>
        <authorList>
            <person name="Hirano S."/>
            <person name="Terahara T."/>
            <person name="Mori K."/>
            <person name="Hamada M."/>
            <person name="Matsumoto R."/>
            <person name="Kobayashi T."/>
        </authorList>
    </citation>
    <scope>NUCLEOTIDE SEQUENCE</scope>
    <source>
        <strain evidence="1">SH18-1</strain>
    </source>
</reference>
<keyword evidence="2" id="KW-1185">Reference proteome</keyword>
<protein>
    <submittedName>
        <fullName evidence="1">Uncharacterized protein</fullName>
    </submittedName>
</protein>
<accession>A0A9W6DGW8</accession>